<name>A0ABT2INK8_9FLAO</name>
<comment type="caution">
    <text evidence="1">The sequence shown here is derived from an EMBL/GenBank/DDBJ whole genome shotgun (WGS) entry which is preliminary data.</text>
</comment>
<sequence length="139" mass="16564">MIQNFKEIKIGALLKQKVVEDKIEMTRICNFLDAPEERVLQMYESDSLDCDLLLRWSKLLEYDFFRIYSHHLILYSPPGSSAKPKETSLPQFRKNVYTIEIIDFMMELLETGKKTKLEIQNEYNIPKTTLYKWVAKHKK</sequence>
<evidence type="ECO:0000313" key="1">
    <source>
        <dbReference type="EMBL" id="MCT2560406.1"/>
    </source>
</evidence>
<dbReference type="EMBL" id="JAOAMU010000001">
    <property type="protein sequence ID" value="MCT2560406.1"/>
    <property type="molecule type" value="Genomic_DNA"/>
</dbReference>
<organism evidence="1 2">
    <name type="scientific">Chryseobacterium herbae</name>
    <dbReference type="NCBI Taxonomy" id="2976476"/>
    <lineage>
        <taxon>Bacteria</taxon>
        <taxon>Pseudomonadati</taxon>
        <taxon>Bacteroidota</taxon>
        <taxon>Flavobacteriia</taxon>
        <taxon>Flavobacteriales</taxon>
        <taxon>Weeksellaceae</taxon>
        <taxon>Chryseobacterium group</taxon>
        <taxon>Chryseobacterium</taxon>
    </lineage>
</organism>
<protein>
    <submittedName>
        <fullName evidence="1">Transposase</fullName>
    </submittedName>
</protein>
<reference evidence="1 2" key="1">
    <citation type="submission" date="2022-09" db="EMBL/GenBank/DDBJ databases">
        <title>Chryseobacterium oleae sp.nov., isolated from the inter-root soil of Pyrola calliantha H. Andr. in Tibet.</title>
        <authorList>
            <person name="Li Z."/>
        </authorList>
    </citation>
    <scope>NUCLEOTIDE SEQUENCE [LARGE SCALE GENOMIC DNA]</scope>
    <source>
        <strain evidence="2">pc1-10</strain>
    </source>
</reference>
<gene>
    <name evidence="1" type="ORF">N0B48_00745</name>
</gene>
<proteinExistence type="predicted"/>
<keyword evidence="2" id="KW-1185">Reference proteome</keyword>
<evidence type="ECO:0000313" key="2">
    <source>
        <dbReference type="Proteomes" id="UP001525566"/>
    </source>
</evidence>
<dbReference type="RefSeq" id="WP_259835725.1">
    <property type="nucleotide sequence ID" value="NZ_JAOAMU010000001.1"/>
</dbReference>
<dbReference type="Proteomes" id="UP001525566">
    <property type="component" value="Unassembled WGS sequence"/>
</dbReference>
<accession>A0ABT2INK8</accession>